<sequence length="144" mass="16881">MKNIFLKFIVVLTLVGSLFILNAKQGEKFILILKESNINGKVLYKLKDKLSLNELEINNSLKRNYMLQRILEKIFDHEDEYTDEELFFVDTLIDKDGNEWTLSVNVLDNNSSVSQFISKKDDLIINGWINRNNKDIFGLKIFNF</sequence>
<accession>A0A5R8Y1H8</accession>
<protein>
    <submittedName>
        <fullName evidence="1">Uncharacterized protein</fullName>
    </submittedName>
</protein>
<proteinExistence type="predicted"/>
<comment type="caution">
    <text evidence="1">The sequence shown here is derived from an EMBL/GenBank/DDBJ whole genome shotgun (WGS) entry which is preliminary data.</text>
</comment>
<name>A0A5R8Y1H8_9BACT</name>
<evidence type="ECO:0000313" key="1">
    <source>
        <dbReference type="EMBL" id="TLP39132.1"/>
    </source>
</evidence>
<keyword evidence="2" id="KW-1185">Reference proteome</keyword>
<dbReference type="RefSeq" id="WP_138151716.1">
    <property type="nucleotide sequence ID" value="NZ_CBDDKQ010000002.1"/>
</dbReference>
<dbReference type="EMBL" id="VANU01000002">
    <property type="protein sequence ID" value="TLP39132.1"/>
    <property type="molecule type" value="Genomic_DNA"/>
</dbReference>
<reference evidence="1 2" key="1">
    <citation type="submission" date="2019-05" db="EMBL/GenBank/DDBJ databases">
        <title>Arcobacter sp. nov., isolated from sea sediment.</title>
        <authorList>
            <person name="Kim W."/>
        </authorList>
    </citation>
    <scope>NUCLEOTIDE SEQUENCE [LARGE SCALE GENOMIC DNA]</scope>
    <source>
        <strain evidence="1 2">CAU 1517</strain>
    </source>
</reference>
<dbReference type="AlphaFoldDB" id="A0A5R8Y1H8"/>
<evidence type="ECO:0000313" key="2">
    <source>
        <dbReference type="Proteomes" id="UP000308901"/>
    </source>
</evidence>
<organism evidence="1 2">
    <name type="scientific">Arcobacter arenosus</name>
    <dbReference type="NCBI Taxonomy" id="2576037"/>
    <lineage>
        <taxon>Bacteria</taxon>
        <taxon>Pseudomonadati</taxon>
        <taxon>Campylobacterota</taxon>
        <taxon>Epsilonproteobacteria</taxon>
        <taxon>Campylobacterales</taxon>
        <taxon>Arcobacteraceae</taxon>
        <taxon>Arcobacter</taxon>
    </lineage>
</organism>
<dbReference type="Proteomes" id="UP000308901">
    <property type="component" value="Unassembled WGS sequence"/>
</dbReference>
<gene>
    <name evidence="1" type="ORF">FDK22_04465</name>
</gene>